<dbReference type="EMBL" id="JWJG01000028">
    <property type="protein sequence ID" value="KIF80091.1"/>
    <property type="molecule type" value="Genomic_DNA"/>
</dbReference>
<reference evidence="2 3" key="1">
    <citation type="submission" date="2014-12" db="EMBL/GenBank/DDBJ databases">
        <title>Denitrispirillum autotrophicum gen. nov., sp. nov., Denitrifying, Facultatively Autotrophic Bacteria Isolated from Rice Paddy Soil.</title>
        <authorList>
            <person name="Ishii S."/>
            <person name="Ashida N."/>
            <person name="Ohno H."/>
            <person name="Otsuka S."/>
            <person name="Yokota A."/>
            <person name="Senoo K."/>
        </authorList>
    </citation>
    <scope>NUCLEOTIDE SEQUENCE [LARGE SCALE GENOMIC DNA]</scope>
    <source>
        <strain evidence="2 3">TSA66</strain>
    </source>
</reference>
<organism evidence="2 3">
    <name type="scientific">Noviherbaspirillum autotrophicum</name>
    <dbReference type="NCBI Taxonomy" id="709839"/>
    <lineage>
        <taxon>Bacteria</taxon>
        <taxon>Pseudomonadati</taxon>
        <taxon>Pseudomonadota</taxon>
        <taxon>Betaproteobacteria</taxon>
        <taxon>Burkholderiales</taxon>
        <taxon>Oxalobacteraceae</taxon>
        <taxon>Noviherbaspirillum</taxon>
    </lineage>
</organism>
<name>A0A0C2BPV6_9BURK</name>
<evidence type="ECO:0008006" key="4">
    <source>
        <dbReference type="Google" id="ProtNLM"/>
    </source>
</evidence>
<feature type="signal peptide" evidence="1">
    <location>
        <begin position="1"/>
        <end position="27"/>
    </location>
</feature>
<accession>A0A0C2BPV6</accession>
<keyword evidence="1" id="KW-0732">Signal</keyword>
<dbReference type="RefSeq" id="WP_040039003.1">
    <property type="nucleotide sequence ID" value="NZ_JWJG01000028.1"/>
</dbReference>
<dbReference type="Proteomes" id="UP000031572">
    <property type="component" value="Unassembled WGS sequence"/>
</dbReference>
<dbReference type="OrthoDB" id="9828072at2"/>
<evidence type="ECO:0000313" key="2">
    <source>
        <dbReference type="EMBL" id="KIF80091.1"/>
    </source>
</evidence>
<evidence type="ECO:0000313" key="3">
    <source>
        <dbReference type="Proteomes" id="UP000031572"/>
    </source>
</evidence>
<dbReference type="AlphaFoldDB" id="A0A0C2BPV6"/>
<evidence type="ECO:0000256" key="1">
    <source>
        <dbReference type="SAM" id="SignalP"/>
    </source>
</evidence>
<feature type="chain" id="PRO_5002163209" description="Lysozyme inhibitor LprI N-terminal domain-containing protein" evidence="1">
    <location>
        <begin position="28"/>
        <end position="154"/>
    </location>
</feature>
<proteinExistence type="predicted"/>
<keyword evidence="3" id="KW-1185">Reference proteome</keyword>
<gene>
    <name evidence="2" type="ORF">TSA66_03565</name>
</gene>
<comment type="caution">
    <text evidence="2">The sequence shown here is derived from an EMBL/GenBank/DDBJ whole genome shotgun (WGS) entry which is preliminary data.</text>
</comment>
<sequence length="154" mass="17569">MQHAACPVAVRLFCCAGIALFSVAAYAQASQFATAAECRMHWDDEFASYARQYKACGPECMSGDARRHEYLRYSDWLNRLQQWHEFCRAMSGTELQLRDREAAAAWRTSLRTEGQSSCELIRSGEVKFRFQWKEKGGKRCYSNSGPRKRAAACC</sequence>
<protein>
    <recommendedName>
        <fullName evidence="4">Lysozyme inhibitor LprI N-terminal domain-containing protein</fullName>
    </recommendedName>
</protein>